<evidence type="ECO:0000313" key="3">
    <source>
        <dbReference type="Proteomes" id="UP000198876"/>
    </source>
</evidence>
<protein>
    <submittedName>
        <fullName evidence="2">Uncharacterized protein</fullName>
    </submittedName>
</protein>
<sequence length="48" mass="5379">MSADGTWHAVCRDCKEFEQVGEYTDILTAGKQHQDDEGHRVSAGRVDE</sequence>
<dbReference type="STRING" id="553467.SAMN04488063_0113"/>
<gene>
    <name evidence="2" type="ORF">SAMN04488063_0113</name>
</gene>
<accession>A0A1I2X4F6</accession>
<feature type="region of interest" description="Disordered" evidence="1">
    <location>
        <begin position="28"/>
        <end position="48"/>
    </location>
</feature>
<reference evidence="3" key="1">
    <citation type="submission" date="2016-10" db="EMBL/GenBank/DDBJ databases">
        <authorList>
            <person name="Varghese N."/>
            <person name="Submissions S."/>
        </authorList>
    </citation>
    <scope>NUCLEOTIDE SEQUENCE [LARGE SCALE GENOMIC DNA]</scope>
    <source>
        <strain evidence="3">CGMCC 1.7739</strain>
    </source>
</reference>
<evidence type="ECO:0000256" key="1">
    <source>
        <dbReference type="SAM" id="MobiDB-lite"/>
    </source>
</evidence>
<dbReference type="Proteomes" id="UP000198876">
    <property type="component" value="Unassembled WGS sequence"/>
</dbReference>
<keyword evidence="3" id="KW-1185">Reference proteome</keyword>
<organism evidence="2 3">
    <name type="scientific">Halopelagius inordinatus</name>
    <dbReference type="NCBI Taxonomy" id="553467"/>
    <lineage>
        <taxon>Archaea</taxon>
        <taxon>Methanobacteriati</taxon>
        <taxon>Methanobacteriota</taxon>
        <taxon>Stenosarchaea group</taxon>
        <taxon>Halobacteria</taxon>
        <taxon>Halobacteriales</taxon>
        <taxon>Haloferacaceae</taxon>
    </lineage>
</organism>
<evidence type="ECO:0000313" key="2">
    <source>
        <dbReference type="EMBL" id="SFH07819.1"/>
    </source>
</evidence>
<dbReference type="RefSeq" id="WP_177213420.1">
    <property type="nucleotide sequence ID" value="NZ_FOOQ01000013.1"/>
</dbReference>
<dbReference type="AlphaFoldDB" id="A0A1I2X4F6"/>
<name>A0A1I2X4F6_9EURY</name>
<feature type="compositionally biased region" description="Basic and acidic residues" evidence="1">
    <location>
        <begin position="32"/>
        <end position="48"/>
    </location>
</feature>
<proteinExistence type="predicted"/>
<dbReference type="EMBL" id="FOOQ01000013">
    <property type="protein sequence ID" value="SFH07819.1"/>
    <property type="molecule type" value="Genomic_DNA"/>
</dbReference>